<keyword evidence="2" id="KW-1185">Reference proteome</keyword>
<dbReference type="EMBL" id="DS028155">
    <property type="protein sequence ID" value="EEY63428.1"/>
    <property type="molecule type" value="Genomic_DNA"/>
</dbReference>
<evidence type="ECO:0000313" key="2">
    <source>
        <dbReference type="Proteomes" id="UP000006643"/>
    </source>
</evidence>
<accession>D0NRS8</accession>
<dbReference type="InParanoid" id="D0NRS8"/>
<dbReference type="OrthoDB" id="88792at2759"/>
<evidence type="ECO:0000313" key="1">
    <source>
        <dbReference type="EMBL" id="EEY63428.1"/>
    </source>
</evidence>
<gene>
    <name evidence="1" type="ORF">PITG_15156</name>
</gene>
<dbReference type="VEuPathDB" id="FungiDB:PITG_15156"/>
<name>D0NRS8_PHYIT</name>
<organism evidence="1 2">
    <name type="scientific">Phytophthora infestans (strain T30-4)</name>
    <name type="common">Potato late blight agent</name>
    <dbReference type="NCBI Taxonomy" id="403677"/>
    <lineage>
        <taxon>Eukaryota</taxon>
        <taxon>Sar</taxon>
        <taxon>Stramenopiles</taxon>
        <taxon>Oomycota</taxon>
        <taxon>Peronosporomycetes</taxon>
        <taxon>Peronosporales</taxon>
        <taxon>Peronosporaceae</taxon>
        <taxon>Phytophthora</taxon>
    </lineage>
</organism>
<proteinExistence type="predicted"/>
<reference evidence="2" key="1">
    <citation type="journal article" date="2009" name="Nature">
        <title>Genome sequence and analysis of the Irish potato famine pathogen Phytophthora infestans.</title>
        <authorList>
            <consortium name="The Broad Institute Genome Sequencing Platform"/>
            <person name="Haas B.J."/>
            <person name="Kamoun S."/>
            <person name="Zody M.C."/>
            <person name="Jiang R.H."/>
            <person name="Handsaker R.E."/>
            <person name="Cano L.M."/>
            <person name="Grabherr M."/>
            <person name="Kodira C.D."/>
            <person name="Raffaele S."/>
            <person name="Torto-Alalibo T."/>
            <person name="Bozkurt T.O."/>
            <person name="Ah-Fong A.M."/>
            <person name="Alvarado L."/>
            <person name="Anderson V.L."/>
            <person name="Armstrong M.R."/>
            <person name="Avrova A."/>
            <person name="Baxter L."/>
            <person name="Beynon J."/>
            <person name="Boevink P.C."/>
            <person name="Bollmann S.R."/>
            <person name="Bos J.I."/>
            <person name="Bulone V."/>
            <person name="Cai G."/>
            <person name="Cakir C."/>
            <person name="Carrington J.C."/>
            <person name="Chawner M."/>
            <person name="Conti L."/>
            <person name="Costanzo S."/>
            <person name="Ewan R."/>
            <person name="Fahlgren N."/>
            <person name="Fischbach M.A."/>
            <person name="Fugelstad J."/>
            <person name="Gilroy E.M."/>
            <person name="Gnerre S."/>
            <person name="Green P.J."/>
            <person name="Grenville-Briggs L.J."/>
            <person name="Griffith J."/>
            <person name="Grunwald N.J."/>
            <person name="Horn K."/>
            <person name="Horner N.R."/>
            <person name="Hu C.H."/>
            <person name="Huitema E."/>
            <person name="Jeong D.H."/>
            <person name="Jones A.M."/>
            <person name="Jones J.D."/>
            <person name="Jones R.W."/>
            <person name="Karlsson E.K."/>
            <person name="Kunjeti S.G."/>
            <person name="Lamour K."/>
            <person name="Liu Z."/>
            <person name="Ma L."/>
            <person name="Maclean D."/>
            <person name="Chibucos M.C."/>
            <person name="McDonald H."/>
            <person name="McWalters J."/>
            <person name="Meijer H.J."/>
            <person name="Morgan W."/>
            <person name="Morris P.F."/>
            <person name="Munro C.A."/>
            <person name="O'Neill K."/>
            <person name="Ospina-Giraldo M."/>
            <person name="Pinzon A."/>
            <person name="Pritchard L."/>
            <person name="Ramsahoye B."/>
            <person name="Ren Q."/>
            <person name="Restrepo S."/>
            <person name="Roy S."/>
            <person name="Sadanandom A."/>
            <person name="Savidor A."/>
            <person name="Schornack S."/>
            <person name="Schwartz D.C."/>
            <person name="Schumann U.D."/>
            <person name="Schwessinger B."/>
            <person name="Seyer L."/>
            <person name="Sharpe T."/>
            <person name="Silvar C."/>
            <person name="Song J."/>
            <person name="Studholme D.J."/>
            <person name="Sykes S."/>
            <person name="Thines M."/>
            <person name="van de Vondervoort P.J."/>
            <person name="Phuntumart V."/>
            <person name="Wawra S."/>
            <person name="Weide R."/>
            <person name="Win J."/>
            <person name="Young C."/>
            <person name="Zhou S."/>
            <person name="Fry W."/>
            <person name="Meyers B.C."/>
            <person name="van West P."/>
            <person name="Ristaino J."/>
            <person name="Govers F."/>
            <person name="Birch P.R."/>
            <person name="Whisson S.C."/>
            <person name="Judelson H.S."/>
            <person name="Nusbaum C."/>
        </authorList>
    </citation>
    <scope>NUCLEOTIDE SEQUENCE [LARGE SCALE GENOMIC DNA]</scope>
    <source>
        <strain evidence="2">T30-4</strain>
    </source>
</reference>
<dbReference type="GeneID" id="9476033"/>
<dbReference type="HOGENOM" id="CLU_2459583_0_0_1"/>
<dbReference type="AlphaFoldDB" id="D0NRS8"/>
<dbReference type="Proteomes" id="UP000006643">
    <property type="component" value="Unassembled WGS sequence"/>
</dbReference>
<sequence>MASRPGTRVLDAHKAGQDWALVADCNGIPATTARTIVERGTPDIKKRGGARATCTKCTPEMEEALVEYLEDNCQYTLVQMQEIIACTLY</sequence>
<dbReference type="RefSeq" id="XP_002898313.1">
    <property type="nucleotide sequence ID" value="XM_002898267.1"/>
</dbReference>
<protein>
    <submittedName>
        <fullName evidence="1">Uncharacterized protein</fullName>
    </submittedName>
</protein>
<dbReference type="OMA" id="PKHGLAT"/>
<dbReference type="KEGG" id="pif:PITG_15156"/>